<name>A0A3B1CZQ9_9ZZZZ</name>
<dbReference type="EMBL" id="UOGG01000052">
    <property type="protein sequence ID" value="VAX28170.1"/>
    <property type="molecule type" value="Genomic_DNA"/>
</dbReference>
<sequence length="60" mass="6579">MNWLKGKKTYLVSGLMFVVTLLQLITGETTFQEFILGENVTTLLGAVGLGTLRAGMKSRM</sequence>
<evidence type="ECO:0000313" key="1">
    <source>
        <dbReference type="EMBL" id="VAX28170.1"/>
    </source>
</evidence>
<organism evidence="1">
    <name type="scientific">hydrothermal vent metagenome</name>
    <dbReference type="NCBI Taxonomy" id="652676"/>
    <lineage>
        <taxon>unclassified sequences</taxon>
        <taxon>metagenomes</taxon>
        <taxon>ecological metagenomes</taxon>
    </lineage>
</organism>
<accession>A0A3B1CZQ9</accession>
<dbReference type="AlphaFoldDB" id="A0A3B1CZQ9"/>
<protein>
    <recommendedName>
        <fullName evidence="2">ABC transporter permease</fullName>
    </recommendedName>
</protein>
<reference evidence="1" key="1">
    <citation type="submission" date="2018-06" db="EMBL/GenBank/DDBJ databases">
        <authorList>
            <person name="Zhirakovskaya E."/>
        </authorList>
    </citation>
    <scope>NUCLEOTIDE SEQUENCE</scope>
</reference>
<gene>
    <name evidence="1" type="ORF">MNBD_NITROSPINAE05-798</name>
</gene>
<proteinExistence type="predicted"/>
<evidence type="ECO:0008006" key="2">
    <source>
        <dbReference type="Google" id="ProtNLM"/>
    </source>
</evidence>